<gene>
    <name evidence="1" type="ORF">EZH24_11015</name>
</gene>
<protein>
    <submittedName>
        <fullName evidence="1">Uncharacterized protein</fullName>
    </submittedName>
</protein>
<evidence type="ECO:0000313" key="1">
    <source>
        <dbReference type="EMBL" id="TKZ29433.1"/>
    </source>
</evidence>
<dbReference type="Proteomes" id="UP000310168">
    <property type="component" value="Unassembled WGS sequence"/>
</dbReference>
<dbReference type="EMBL" id="SJDU01000408">
    <property type="protein sequence ID" value="TKZ29433.1"/>
    <property type="molecule type" value="Genomic_DNA"/>
</dbReference>
<organism evidence="1 2">
    <name type="scientific">Brachyspira catarrhinii</name>
    <dbReference type="NCBI Taxonomy" id="2528966"/>
    <lineage>
        <taxon>Bacteria</taxon>
        <taxon>Pseudomonadati</taxon>
        <taxon>Spirochaetota</taxon>
        <taxon>Spirochaetia</taxon>
        <taxon>Brachyspirales</taxon>
        <taxon>Brachyspiraceae</taxon>
        <taxon>Brachyspira</taxon>
    </lineage>
</organism>
<evidence type="ECO:0000313" key="2">
    <source>
        <dbReference type="Proteomes" id="UP000310168"/>
    </source>
</evidence>
<comment type="caution">
    <text evidence="1">The sequence shown here is derived from an EMBL/GenBank/DDBJ whole genome shotgun (WGS) entry which is preliminary data.</text>
</comment>
<keyword evidence="2" id="KW-1185">Reference proteome</keyword>
<sequence length="182" mass="20578">MKYDEAIKYLINDCINYFADKYVDLKGNTVQGKNKLNEKLVNYDYLKMPSFILGKYENMTTSFLFVGIANVNSVGGGYIGDPLGYQDTINMVIRVYKQVKPPDIFVTYNILPLAVEQVAREWFANINENGMLSGVSPQFSRSEPQLDSQGNSVNNFSAVQGIYFEIAISFNIFTNSEELNNN</sequence>
<reference evidence="1 2" key="1">
    <citation type="journal article" date="2019" name="Anaerobe">
        <title>Brachyspira catarrhinii sp. nov., an anaerobic intestinal spirochaete isolated from vervet monkeys may have been misidentified as Brachyspira aalborgi in previous studies.</title>
        <authorList>
            <person name="Phillips N.D."/>
            <person name="La T."/>
            <person name="Hampson D.J."/>
        </authorList>
    </citation>
    <scope>NUCLEOTIDE SEQUENCE [LARGE SCALE GENOMIC DNA]</scope>
    <source>
        <strain evidence="1 2">Z12</strain>
    </source>
</reference>
<proteinExistence type="predicted"/>
<accession>A0ABY2TN44</accession>
<dbReference type="RefSeq" id="WP_137999158.1">
    <property type="nucleotide sequence ID" value="NZ_SJDU01000408.1"/>
</dbReference>
<name>A0ABY2TN44_9SPIR</name>